<dbReference type="InterPro" id="IPR000873">
    <property type="entry name" value="AMP-dep_synth/lig_dom"/>
</dbReference>
<sequence>TDADRRFPVRPHHPVYVIYTSGSTGRPKGVWTEQHSMSDYLSCSTSVYSGAAGTAVLHSPISFDLTVTALYTPLSVGGRVVLAALDDGDPRTTAALEEDAPCTFLKVTPSHLPLLEALDDSFSPSRELMLGGEPLLGEALGAWRARHPDVRVYNGYGPTETTVTCTQQVIPAGEPVGRGPLPIGRPMPNTWLYVLDAWLRPVPVGVAGELYVAGEGVARGYVHRPAST</sequence>
<dbReference type="SUPFAM" id="SSF56801">
    <property type="entry name" value="Acetyl-CoA synthetase-like"/>
    <property type="match status" value="1"/>
</dbReference>
<dbReference type="GO" id="GO:0005829">
    <property type="term" value="C:cytosol"/>
    <property type="evidence" value="ECO:0007669"/>
    <property type="project" value="TreeGrafter"/>
</dbReference>
<dbReference type="AlphaFoldDB" id="A0A6G3Y0V2"/>
<evidence type="ECO:0000313" key="2">
    <source>
        <dbReference type="EMBL" id="NEE23641.1"/>
    </source>
</evidence>
<dbReference type="InterPro" id="IPR042099">
    <property type="entry name" value="ANL_N_sf"/>
</dbReference>
<accession>A0A6G3Y0V2</accession>
<dbReference type="Pfam" id="PF00501">
    <property type="entry name" value="AMP-binding"/>
    <property type="match status" value="1"/>
</dbReference>
<feature type="non-terminal residue" evidence="2">
    <location>
        <position position="1"/>
    </location>
</feature>
<dbReference type="InterPro" id="IPR020845">
    <property type="entry name" value="AMP-binding_CS"/>
</dbReference>
<dbReference type="EMBL" id="JAAGMN010010431">
    <property type="protein sequence ID" value="NEE23641.1"/>
    <property type="molecule type" value="Genomic_DNA"/>
</dbReference>
<dbReference type="GO" id="GO:0044550">
    <property type="term" value="P:secondary metabolite biosynthetic process"/>
    <property type="evidence" value="ECO:0007669"/>
    <property type="project" value="TreeGrafter"/>
</dbReference>
<proteinExistence type="predicted"/>
<reference evidence="2" key="1">
    <citation type="submission" date="2020-01" db="EMBL/GenBank/DDBJ databases">
        <title>Insect and environment-associated Actinomycetes.</title>
        <authorList>
            <person name="Currrie C."/>
            <person name="Chevrette M."/>
            <person name="Carlson C."/>
            <person name="Stubbendieck R."/>
            <person name="Wendt-Pienkowski E."/>
        </authorList>
    </citation>
    <scope>NUCLEOTIDE SEQUENCE</scope>
    <source>
        <strain evidence="2">SID7499</strain>
    </source>
</reference>
<dbReference type="Gene3D" id="3.40.50.12780">
    <property type="entry name" value="N-terminal domain of ligase-like"/>
    <property type="match status" value="1"/>
</dbReference>
<protein>
    <submittedName>
        <fullName evidence="2">Amino acid adenylation domain-containing protein</fullName>
    </submittedName>
</protein>
<dbReference type="GO" id="GO:0043041">
    <property type="term" value="P:amino acid activation for nonribosomal peptide biosynthetic process"/>
    <property type="evidence" value="ECO:0007669"/>
    <property type="project" value="TreeGrafter"/>
</dbReference>
<dbReference type="PROSITE" id="PS00455">
    <property type="entry name" value="AMP_BINDING"/>
    <property type="match status" value="1"/>
</dbReference>
<comment type="caution">
    <text evidence="2">The sequence shown here is derived from an EMBL/GenBank/DDBJ whole genome shotgun (WGS) entry which is preliminary data.</text>
</comment>
<organism evidence="2">
    <name type="scientific">Streptomyces sp. SID7499</name>
    <dbReference type="NCBI Taxonomy" id="2706086"/>
    <lineage>
        <taxon>Bacteria</taxon>
        <taxon>Bacillati</taxon>
        <taxon>Actinomycetota</taxon>
        <taxon>Actinomycetes</taxon>
        <taxon>Kitasatosporales</taxon>
        <taxon>Streptomycetaceae</taxon>
        <taxon>Streptomyces</taxon>
    </lineage>
</organism>
<name>A0A6G3Y0V2_9ACTN</name>
<dbReference type="PANTHER" id="PTHR45527:SF1">
    <property type="entry name" value="FATTY ACID SYNTHASE"/>
    <property type="match status" value="1"/>
</dbReference>
<dbReference type="GO" id="GO:0031177">
    <property type="term" value="F:phosphopantetheine binding"/>
    <property type="evidence" value="ECO:0007669"/>
    <property type="project" value="TreeGrafter"/>
</dbReference>
<gene>
    <name evidence="2" type="ORF">G3M58_96470</name>
</gene>
<evidence type="ECO:0000259" key="1">
    <source>
        <dbReference type="Pfam" id="PF00501"/>
    </source>
</evidence>
<dbReference type="PANTHER" id="PTHR45527">
    <property type="entry name" value="NONRIBOSOMAL PEPTIDE SYNTHETASE"/>
    <property type="match status" value="1"/>
</dbReference>
<feature type="non-terminal residue" evidence="2">
    <location>
        <position position="228"/>
    </location>
</feature>
<feature type="domain" description="AMP-dependent synthetase/ligase" evidence="1">
    <location>
        <begin position="8"/>
        <end position="221"/>
    </location>
</feature>